<dbReference type="InterPro" id="IPR002035">
    <property type="entry name" value="VWF_A"/>
</dbReference>
<dbReference type="PANTHER" id="PTHR45992">
    <property type="entry name" value="EUKARYOTIC ELONGATION FACTOR 2 KINASE-RELATED"/>
    <property type="match status" value="1"/>
</dbReference>
<proteinExistence type="predicted"/>
<keyword evidence="2" id="KW-0808">Transferase</keyword>
<dbReference type="Gene3D" id="3.40.50.410">
    <property type="entry name" value="von Willebrand factor, type A domain"/>
    <property type="match status" value="1"/>
</dbReference>
<keyword evidence="9" id="KW-1185">Reference proteome</keyword>
<keyword evidence="3" id="KW-0547">Nucleotide-binding</keyword>
<dbReference type="PROSITE" id="PS51158">
    <property type="entry name" value="ALPHA_KINASE"/>
    <property type="match status" value="1"/>
</dbReference>
<evidence type="ECO:0000256" key="2">
    <source>
        <dbReference type="ARBA" id="ARBA00022679"/>
    </source>
</evidence>
<reference evidence="8 9" key="1">
    <citation type="journal article" date="2019" name="Sci. Rep.">
        <title>Comparative genomics of chytrid fungi reveal insights into the obligate biotrophic and pathogenic lifestyle of Synchytrium endobioticum.</title>
        <authorList>
            <person name="van de Vossenberg B.T.L.H."/>
            <person name="Warris S."/>
            <person name="Nguyen H.D.T."/>
            <person name="van Gent-Pelzer M.P.E."/>
            <person name="Joly D.L."/>
            <person name="van de Geest H.C."/>
            <person name="Bonants P.J.M."/>
            <person name="Smith D.S."/>
            <person name="Levesque C.A."/>
            <person name="van der Lee T.A.J."/>
        </authorList>
    </citation>
    <scope>NUCLEOTIDE SEQUENCE [LARGE SCALE GENOMIC DNA]</scope>
    <source>
        <strain evidence="8 9">CBS 675.73</strain>
    </source>
</reference>
<dbReference type="Pfam" id="PF02816">
    <property type="entry name" value="Alpha_kinase"/>
    <property type="match status" value="2"/>
</dbReference>
<keyword evidence="4" id="KW-0418">Kinase</keyword>
<evidence type="ECO:0000256" key="3">
    <source>
        <dbReference type="ARBA" id="ARBA00022741"/>
    </source>
</evidence>
<dbReference type="GO" id="GO:0005524">
    <property type="term" value="F:ATP binding"/>
    <property type="evidence" value="ECO:0007669"/>
    <property type="project" value="UniProtKB-KW"/>
</dbReference>
<protein>
    <recommendedName>
        <fullName evidence="10">Alpha-type protein kinase domain-containing protein</fullName>
    </recommendedName>
</protein>
<dbReference type="Pfam" id="PF13519">
    <property type="entry name" value="VWA_2"/>
    <property type="match status" value="1"/>
</dbReference>
<organism evidence="8 9">
    <name type="scientific">Chytriomyces confervae</name>
    <dbReference type="NCBI Taxonomy" id="246404"/>
    <lineage>
        <taxon>Eukaryota</taxon>
        <taxon>Fungi</taxon>
        <taxon>Fungi incertae sedis</taxon>
        <taxon>Chytridiomycota</taxon>
        <taxon>Chytridiomycota incertae sedis</taxon>
        <taxon>Chytridiomycetes</taxon>
        <taxon>Chytridiales</taxon>
        <taxon>Chytriomycetaceae</taxon>
        <taxon>Chytriomyces</taxon>
    </lineage>
</organism>
<dbReference type="EMBL" id="QEAP01000160">
    <property type="protein sequence ID" value="TPX73862.1"/>
    <property type="molecule type" value="Genomic_DNA"/>
</dbReference>
<evidence type="ECO:0008006" key="10">
    <source>
        <dbReference type="Google" id="ProtNLM"/>
    </source>
</evidence>
<dbReference type="AlphaFoldDB" id="A0A507FCJ9"/>
<gene>
    <name evidence="8" type="ORF">CcCBS67573_g04876</name>
</gene>
<evidence type="ECO:0000313" key="8">
    <source>
        <dbReference type="EMBL" id="TPX73862.1"/>
    </source>
</evidence>
<comment type="caution">
    <text evidence="8">The sequence shown here is derived from an EMBL/GenBank/DDBJ whole genome shotgun (WGS) entry which is preliminary data.</text>
</comment>
<dbReference type="GO" id="GO:0004674">
    <property type="term" value="F:protein serine/threonine kinase activity"/>
    <property type="evidence" value="ECO:0007669"/>
    <property type="project" value="UniProtKB-KW"/>
</dbReference>
<feature type="domain" description="Alpha-type protein kinase" evidence="7">
    <location>
        <begin position="360"/>
        <end position="657"/>
    </location>
</feature>
<dbReference type="InterPro" id="IPR011009">
    <property type="entry name" value="Kinase-like_dom_sf"/>
</dbReference>
<evidence type="ECO:0000256" key="4">
    <source>
        <dbReference type="ARBA" id="ARBA00022777"/>
    </source>
</evidence>
<dbReference type="SUPFAM" id="SSF56112">
    <property type="entry name" value="Protein kinase-like (PK-like)"/>
    <property type="match status" value="2"/>
</dbReference>
<evidence type="ECO:0000256" key="5">
    <source>
        <dbReference type="ARBA" id="ARBA00022840"/>
    </source>
</evidence>
<dbReference type="PANTHER" id="PTHR45992:SF11">
    <property type="entry name" value="ALPHA-TYPE PROTEIN KINASE DOMAIN-CONTAINING PROTEIN"/>
    <property type="match status" value="1"/>
</dbReference>
<keyword evidence="1" id="KW-0723">Serine/threonine-protein kinase</keyword>
<evidence type="ECO:0000259" key="6">
    <source>
        <dbReference type="PROSITE" id="PS50234"/>
    </source>
</evidence>
<keyword evidence="5" id="KW-0067">ATP-binding</keyword>
<name>A0A507FCJ9_9FUNG</name>
<dbReference type="SUPFAM" id="SSF53300">
    <property type="entry name" value="vWA-like"/>
    <property type="match status" value="1"/>
</dbReference>
<evidence type="ECO:0000259" key="7">
    <source>
        <dbReference type="PROSITE" id="PS51158"/>
    </source>
</evidence>
<dbReference type="InterPro" id="IPR036465">
    <property type="entry name" value="vWFA_dom_sf"/>
</dbReference>
<evidence type="ECO:0000256" key="1">
    <source>
        <dbReference type="ARBA" id="ARBA00022527"/>
    </source>
</evidence>
<dbReference type="PROSITE" id="PS50234">
    <property type="entry name" value="VWFA"/>
    <property type="match status" value="1"/>
</dbReference>
<feature type="domain" description="VWFA" evidence="6">
    <location>
        <begin position="103"/>
        <end position="306"/>
    </location>
</feature>
<dbReference type="STRING" id="246404.A0A507FCJ9"/>
<accession>A0A507FCJ9</accession>
<dbReference type="OrthoDB" id="2100554at2759"/>
<evidence type="ECO:0000313" key="9">
    <source>
        <dbReference type="Proteomes" id="UP000320333"/>
    </source>
</evidence>
<dbReference type="SMART" id="SM00811">
    <property type="entry name" value="Alpha_kinase"/>
    <property type="match status" value="1"/>
</dbReference>
<dbReference type="InterPro" id="IPR004166">
    <property type="entry name" value="a-kinase_dom"/>
</dbReference>
<dbReference type="InterPro" id="IPR051852">
    <property type="entry name" value="Alpha-type_PK"/>
</dbReference>
<sequence>MLISCVHGRDRRHLRQIGKRDLVAAVRFGTKTPGMPCRRTGATRWKYTFANIVYITDATSTREITSYVLPLSIAPVPLSQSDTLNHLLLKVRLSDDPSLCSSHTVLVVDMSGSMRTSDVDSFKTRADAVYATLALDFIGAQLDQAMLRGTDVVSLIEMRQDATIVFEREPITNHLFNMLLDHSTHSNPYSHGNYINAFRAAQSLFEEDMCNDTCALMLLFLSDGKPSDSIARGSNSSVQSMIDIEIKSMALDFGTRLTVGTIGFAKDEDFSVLNEMAKTATGAGCNGIFLKSDSCAVALSKSISRLTSSLSVTRTRLSSLGHAGFRGQLREVEKESFEKDLDQLSSSGWNVYKRGVQKCCWNPMIGDWDYFDLKEPVAGFAVRKKSFGEGAERIVFQLVDFNKDHHILGKNRWVAKDSRFVHDDESKKMEFHQVFCETQMKAGDLAKAFNVELATRGGCKVFPRIRFLDCFVYVFLDEDDIESGLLVEKMLDQTKYKKWNGNDGSVDGLAHLPETVNLEELFDNLKITHVGGGSSERNSAPRALGSTMRITDRFASAAVNPSSIMARNYADFPQAFSHWTYFHSKRQFLVCDLQGCLDMNVIPPVFEFTDPAIHFSGNSKGGKRKFGRTDRGKYGIADFFKTHKCNDICRVLGLPSDND</sequence>
<dbReference type="Gene3D" id="3.20.200.10">
    <property type="entry name" value="MHCK/EF2 kinase"/>
    <property type="match status" value="1"/>
</dbReference>
<dbReference type="Proteomes" id="UP000320333">
    <property type="component" value="Unassembled WGS sequence"/>
</dbReference>